<evidence type="ECO:0000256" key="1">
    <source>
        <dbReference type="SAM" id="MobiDB-lite"/>
    </source>
</evidence>
<protein>
    <submittedName>
        <fullName evidence="2">Uncharacterized protein</fullName>
    </submittedName>
</protein>
<dbReference type="Proteomes" id="UP000055590">
    <property type="component" value="Chromosome"/>
</dbReference>
<accession>A0A0K1PC26</accession>
<dbReference type="AlphaFoldDB" id="A0A0K1PC26"/>
<reference evidence="2 3" key="1">
    <citation type="submission" date="2015-08" db="EMBL/GenBank/DDBJ databases">
        <authorList>
            <person name="Babu N.S."/>
            <person name="Beckwith C.J."/>
            <person name="Beseler K.G."/>
            <person name="Brison A."/>
            <person name="Carone J.V."/>
            <person name="Caskin T.P."/>
            <person name="Diamond M."/>
            <person name="Durham M.E."/>
            <person name="Foxe J.M."/>
            <person name="Go M."/>
            <person name="Henderson B.A."/>
            <person name="Jones I.B."/>
            <person name="McGettigan J.A."/>
            <person name="Micheletti S.J."/>
            <person name="Nasrallah M.E."/>
            <person name="Ortiz D."/>
            <person name="Piller C.R."/>
            <person name="Privatt S.R."/>
            <person name="Schneider S.L."/>
            <person name="Sharp S."/>
            <person name="Smith T.C."/>
            <person name="Stanton J.D."/>
            <person name="Ullery H.E."/>
            <person name="Wilson R.J."/>
            <person name="Serrano M.G."/>
            <person name="Buck G."/>
            <person name="Lee V."/>
            <person name="Wang Y."/>
            <person name="Carvalho R."/>
            <person name="Voegtly L."/>
            <person name="Shi R."/>
            <person name="Duckworth R."/>
            <person name="Johnson A."/>
            <person name="Loviza R."/>
            <person name="Walstead R."/>
            <person name="Shah Z."/>
            <person name="Kiflezghi M."/>
            <person name="Wade K."/>
            <person name="Ball S.L."/>
            <person name="Bradley K.W."/>
            <person name="Asai D.J."/>
            <person name="Bowman C.A."/>
            <person name="Russell D.A."/>
            <person name="Pope W.H."/>
            <person name="Jacobs-Sera D."/>
            <person name="Hendrix R.W."/>
            <person name="Hatfull G.F."/>
        </authorList>
    </citation>
    <scope>NUCLEOTIDE SEQUENCE [LARGE SCALE GENOMIC DNA]</scope>
    <source>
        <strain evidence="2 3">DSM 27710</strain>
    </source>
</reference>
<organism evidence="2 3">
    <name type="scientific">Vulgatibacter incomptus</name>
    <dbReference type="NCBI Taxonomy" id="1391653"/>
    <lineage>
        <taxon>Bacteria</taxon>
        <taxon>Pseudomonadati</taxon>
        <taxon>Myxococcota</taxon>
        <taxon>Myxococcia</taxon>
        <taxon>Myxococcales</taxon>
        <taxon>Cystobacterineae</taxon>
        <taxon>Vulgatibacteraceae</taxon>
        <taxon>Vulgatibacter</taxon>
    </lineage>
</organism>
<proteinExistence type="predicted"/>
<feature type="region of interest" description="Disordered" evidence="1">
    <location>
        <begin position="1"/>
        <end position="21"/>
    </location>
</feature>
<dbReference type="STRING" id="1391653.AKJ08_1475"/>
<dbReference type="KEGG" id="vin:AKJ08_1475"/>
<evidence type="ECO:0000313" key="3">
    <source>
        <dbReference type="Proteomes" id="UP000055590"/>
    </source>
</evidence>
<sequence>MRRCGGAGPLRAAPAAEAATGKNVVAEAGPRFRAPVSETRAGISP</sequence>
<name>A0A0K1PC26_9BACT</name>
<keyword evidence="3" id="KW-1185">Reference proteome</keyword>
<feature type="compositionally biased region" description="Low complexity" evidence="1">
    <location>
        <begin position="9"/>
        <end position="21"/>
    </location>
</feature>
<evidence type="ECO:0000313" key="2">
    <source>
        <dbReference type="EMBL" id="AKU91088.1"/>
    </source>
</evidence>
<gene>
    <name evidence="2" type="ORF">AKJ08_1475</name>
</gene>
<dbReference type="EMBL" id="CP012332">
    <property type="protein sequence ID" value="AKU91088.1"/>
    <property type="molecule type" value="Genomic_DNA"/>
</dbReference>